<evidence type="ECO:0000313" key="3">
    <source>
        <dbReference type="Proteomes" id="UP000537989"/>
    </source>
</evidence>
<reference evidence="2 3" key="1">
    <citation type="submission" date="2020-02" db="EMBL/GenBank/DDBJ databases">
        <title>Identification and distribution of gene clusters putatively required for synthesis of sphingolipid metabolism inhibitors in phylogenetically diverse species of the filamentous fungus Fusarium.</title>
        <authorList>
            <person name="Kim H.-S."/>
            <person name="Busman M."/>
            <person name="Brown D.W."/>
            <person name="Divon H."/>
            <person name="Uhlig S."/>
            <person name="Proctor R.H."/>
        </authorList>
    </citation>
    <scope>NUCLEOTIDE SEQUENCE [LARGE SCALE GENOMIC DNA]</scope>
    <source>
        <strain evidence="2 3">NRRL 2903</strain>
    </source>
</reference>
<evidence type="ECO:0000256" key="1">
    <source>
        <dbReference type="SAM" id="Phobius"/>
    </source>
</evidence>
<dbReference type="EMBL" id="JAAMOD010000526">
    <property type="protein sequence ID" value="KAF5227880.1"/>
    <property type="molecule type" value="Genomic_DNA"/>
</dbReference>
<feature type="transmembrane region" description="Helical" evidence="1">
    <location>
        <begin position="12"/>
        <end position="37"/>
    </location>
</feature>
<keyword evidence="1" id="KW-1133">Transmembrane helix</keyword>
<keyword evidence="1" id="KW-0472">Membrane</keyword>
<protein>
    <submittedName>
        <fullName evidence="2">Uncharacterized protein</fullName>
    </submittedName>
</protein>
<keyword evidence="3" id="KW-1185">Reference proteome</keyword>
<accession>A0AAN6BV36</accession>
<organism evidence="2 3">
    <name type="scientific">Fusarium austroamericanum</name>
    <dbReference type="NCBI Taxonomy" id="282268"/>
    <lineage>
        <taxon>Eukaryota</taxon>
        <taxon>Fungi</taxon>
        <taxon>Dikarya</taxon>
        <taxon>Ascomycota</taxon>
        <taxon>Pezizomycotina</taxon>
        <taxon>Sordariomycetes</taxon>
        <taxon>Hypocreomycetidae</taxon>
        <taxon>Hypocreales</taxon>
        <taxon>Nectriaceae</taxon>
        <taxon>Fusarium</taxon>
    </lineage>
</organism>
<dbReference type="Proteomes" id="UP000537989">
    <property type="component" value="Unassembled WGS sequence"/>
</dbReference>
<keyword evidence="1" id="KW-0812">Transmembrane</keyword>
<dbReference type="AlphaFoldDB" id="A0AAN6BV36"/>
<gene>
    <name evidence="2" type="ORF">FAUST_11477</name>
</gene>
<name>A0AAN6BV36_FUSAU</name>
<comment type="caution">
    <text evidence="2">The sequence shown here is derived from an EMBL/GenBank/DDBJ whole genome shotgun (WGS) entry which is preliminary data.</text>
</comment>
<sequence length="208" mass="22834">MMNGGMAQPVALIPSITGSGISAGLGLISSLISGLALEDKKDDRAVIISAGLADIFKSASIRLEDTLRIAIRGGRNEDKYNSIPAPKWDTYQTKIAKLFNGGWFLLDDDIETVRASKLYLIADKLSDVYEKMASYGLNDRETYYKSLIDCALNKGDKDNVDTSSLVLGEIPRYLFNLPALFVEYDSSYGCGSPFDSNNCDYRKCTPLK</sequence>
<evidence type="ECO:0000313" key="2">
    <source>
        <dbReference type="EMBL" id="KAF5227880.1"/>
    </source>
</evidence>
<proteinExistence type="predicted"/>